<sequence length="201" mass="23826">MKLQAHIDGNKNHHHLNLVFTHQGKNMIKLNVIEPSKGQPIKTIYFIDAMNYCFRIAYFLGEKLVLDQVQEFNNSKQKTSETLYNENYEVIAYQEYLFDVNSKFYGTKDYEVINGQFKKLNTMLVEIVSKENKHIKQKWLNGFDQCVYFTEVSNQQEFRYVKSNGEVIDDDSLPFFLSVNKPLEFYDIRDQYLNKIVNENS</sequence>
<name>A0A9X3DQJ2_9GAMM</name>
<evidence type="ECO:0000313" key="2">
    <source>
        <dbReference type="Proteomes" id="UP001146019"/>
    </source>
</evidence>
<dbReference type="EMBL" id="JAPKMY010000001">
    <property type="protein sequence ID" value="MCX5466233.1"/>
    <property type="molecule type" value="Genomic_DNA"/>
</dbReference>
<comment type="caution">
    <text evidence="1">The sequence shown here is derived from an EMBL/GenBank/DDBJ whole genome shotgun (WGS) entry which is preliminary data.</text>
</comment>
<dbReference type="AlphaFoldDB" id="A0A9X3DQJ2"/>
<evidence type="ECO:0000313" key="1">
    <source>
        <dbReference type="EMBL" id="MCX5466233.1"/>
    </source>
</evidence>
<proteinExistence type="predicted"/>
<keyword evidence="2" id="KW-1185">Reference proteome</keyword>
<gene>
    <name evidence="1" type="ORF">OSH00_00530</name>
</gene>
<protein>
    <submittedName>
        <fullName evidence="1">Uncharacterized protein</fullName>
    </submittedName>
</protein>
<dbReference type="Proteomes" id="UP001146019">
    <property type="component" value="Unassembled WGS sequence"/>
</dbReference>
<organism evidence="1 2">
    <name type="scientific">Acinetobacter nematophilus</name>
    <dbReference type="NCBI Taxonomy" id="2994642"/>
    <lineage>
        <taxon>Bacteria</taxon>
        <taxon>Pseudomonadati</taxon>
        <taxon>Pseudomonadota</taxon>
        <taxon>Gammaproteobacteria</taxon>
        <taxon>Moraxellales</taxon>
        <taxon>Moraxellaceae</taxon>
        <taxon>Acinetobacter</taxon>
    </lineage>
</organism>
<reference evidence="1" key="1">
    <citation type="submission" date="2022-11" db="EMBL/GenBank/DDBJ databases">
        <title>Biodiversity and phylogenetic relationships of bacteria.</title>
        <authorList>
            <person name="Machado R.A.R."/>
            <person name="Bhat A."/>
            <person name="Loulou A."/>
            <person name="Kallel S."/>
        </authorList>
    </citation>
    <scope>NUCLEOTIDE SEQUENCE</scope>
    <source>
        <strain evidence="1">A-IN1</strain>
    </source>
</reference>
<accession>A0A9X3DQJ2</accession>